<dbReference type="RefSeq" id="WP_107895712.1">
    <property type="nucleotide sequence ID" value="NZ_PYWM01000013.1"/>
</dbReference>
<evidence type="ECO:0000313" key="2">
    <source>
        <dbReference type="Proteomes" id="UP000308744"/>
    </source>
</evidence>
<dbReference type="Proteomes" id="UP000308744">
    <property type="component" value="Unassembled WGS sequence"/>
</dbReference>
<organism evidence="1 2">
    <name type="scientific">Lysinibacillus mangiferihumi</name>
    <dbReference type="NCBI Taxonomy" id="1130819"/>
    <lineage>
        <taxon>Bacteria</taxon>
        <taxon>Bacillati</taxon>
        <taxon>Bacillota</taxon>
        <taxon>Bacilli</taxon>
        <taxon>Bacillales</taxon>
        <taxon>Bacillaceae</taxon>
        <taxon>Lysinibacillus</taxon>
    </lineage>
</organism>
<name>A0A4U2Y057_9BACI</name>
<dbReference type="Pfam" id="PF05133">
    <property type="entry name" value="SPP1_portal"/>
    <property type="match status" value="1"/>
</dbReference>
<dbReference type="AlphaFoldDB" id="A0A4U2Y057"/>
<sequence>MNLERYLQVKHKGSSHWFLGEVDSYDNQERLQGVLEKKKYLDGQHKILQRDSFKYNGQVIEPRKIVIQLAKTILNFQTQYLLKNSVNIIGAEKMVEQFLKVNKLGRFDDKNVIILSKLMKFGQVAEYLFINAKGRIDSKIIDADDGTPVFNHHGEMIAFIEHYVFDGITYYTVYTDSKVEEWSNEGGELKLAAQHVNLSGLPILYKSDNEFSNTEGRSELDDYMTILDNMEDVLSKYVDSMYKFMNPIPVAVGQQLKDSLPSEIVGGGLNLDDGADFKMVTNQLDSKSFELVYKTLQQALLDVSSTPAVSMNKTDVSNLSEVSIKLLFSLADTKAGLNETYLKKGFYERWEKVCELLKYKGVHITEDDFMTLEFNFQYNTPSNHAEIIDNMRKQHAMGALSVETILEQSPYVNDIALEMNRILDVKPFEHMNQGDNVGYSDDTEKVS</sequence>
<keyword evidence="2" id="KW-1185">Reference proteome</keyword>
<dbReference type="InterPro" id="IPR021145">
    <property type="entry name" value="Portal_protein_SPP1_Gp6-like"/>
</dbReference>
<protein>
    <submittedName>
        <fullName evidence="1">Phage portal protein</fullName>
    </submittedName>
</protein>
<evidence type="ECO:0000313" key="1">
    <source>
        <dbReference type="EMBL" id="TKI53195.1"/>
    </source>
</evidence>
<accession>A0A4U2Y057</accession>
<proteinExistence type="predicted"/>
<dbReference type="EMBL" id="SZPU01000129">
    <property type="protein sequence ID" value="TKI53195.1"/>
    <property type="molecule type" value="Genomic_DNA"/>
</dbReference>
<gene>
    <name evidence="1" type="ORF">FC756_25320</name>
</gene>
<reference evidence="1 2" key="1">
    <citation type="submission" date="2019-04" db="EMBL/GenBank/DDBJ databases">
        <title>Lysinibacillus genome sequencing.</title>
        <authorList>
            <person name="Dunlap C."/>
        </authorList>
    </citation>
    <scope>NUCLEOTIDE SEQUENCE [LARGE SCALE GENOMIC DNA]</scope>
    <source>
        <strain evidence="1 2">CCTCC AB 2010389</strain>
    </source>
</reference>
<comment type="caution">
    <text evidence="1">The sequence shown here is derived from an EMBL/GenBank/DDBJ whole genome shotgun (WGS) entry which is preliminary data.</text>
</comment>